<reference evidence="1" key="1">
    <citation type="submission" date="2019-08" db="EMBL/GenBank/DDBJ databases">
        <title>Genome sequence of Clostridiales bacterium MT110.</title>
        <authorList>
            <person name="Cao J."/>
        </authorList>
    </citation>
    <scope>NUCLEOTIDE SEQUENCE</scope>
    <source>
        <strain evidence="1">MT110</strain>
    </source>
</reference>
<proteinExistence type="predicted"/>
<accession>A0ACD1ACT9</accession>
<sequence length="413" mass="44587">MKESQASPYRWVVLLSIVPIIISTEMMWLSLAPISSHAESYYGVTGYLITLYTMSYMIMFVLFCIPASWVIDRYGYRCSLIIGSVLTAGFGVFRAFFADEFTVVLVSQFFIAAGQPFLLNISTKVPANWFPISERATAAGILTMAQYVGFALPMVIAPAMATEKGIPAVLTVFAAIAALSAAVSILLTRERPAVPPPGPVWEKEDFSLPTLRRLLKNQPYLLALMLCFLSMGVFNTLLTLLESILLPRGISSVEAGTIGAVFVAAGVLGAVLLPIISDKLRIRIPFLIISLAALVPLYLGITFLTSFSVLLLIAAAAGFSIMGVAPILFQHGSETAYPVQEGTSLGMILLMGQISGVLFVFLFEVLQSSAGSMVPPMLTLVAITAAEIPLALKMKESPFLERRLPVGRNVSDK</sequence>
<protein>
    <submittedName>
        <fullName evidence="1">Major facilitator superfamily domain-containing protein 7</fullName>
    </submittedName>
</protein>
<name>A0ACD1ACT9_9FIRM</name>
<dbReference type="Proteomes" id="UP000594014">
    <property type="component" value="Chromosome"/>
</dbReference>
<evidence type="ECO:0000313" key="2">
    <source>
        <dbReference type="Proteomes" id="UP000594014"/>
    </source>
</evidence>
<keyword evidence="2" id="KW-1185">Reference proteome</keyword>
<organism evidence="1 2">
    <name type="scientific">Anoxybacterium hadale</name>
    <dbReference type="NCBI Taxonomy" id="3408580"/>
    <lineage>
        <taxon>Bacteria</taxon>
        <taxon>Bacillati</taxon>
        <taxon>Bacillota</taxon>
        <taxon>Clostridia</taxon>
        <taxon>Peptostreptococcales</taxon>
        <taxon>Anaerovoracaceae</taxon>
        <taxon>Anoxybacterium</taxon>
    </lineage>
</organism>
<gene>
    <name evidence="1" type="ORF">FRZ06_13555</name>
</gene>
<evidence type="ECO:0000313" key="1">
    <source>
        <dbReference type="EMBL" id="QOX64295.1"/>
    </source>
</evidence>
<dbReference type="EMBL" id="CP042469">
    <property type="protein sequence ID" value="QOX64295.1"/>
    <property type="molecule type" value="Genomic_DNA"/>
</dbReference>